<keyword evidence="2" id="KW-1185">Reference proteome</keyword>
<proteinExistence type="predicted"/>
<evidence type="ECO:0000313" key="2">
    <source>
        <dbReference type="Proteomes" id="UP000265520"/>
    </source>
</evidence>
<feature type="non-terminal residue" evidence="1">
    <location>
        <position position="83"/>
    </location>
</feature>
<name>A0A392SJF8_9FABA</name>
<accession>A0A392SJF8</accession>
<dbReference type="Proteomes" id="UP000265520">
    <property type="component" value="Unassembled WGS sequence"/>
</dbReference>
<evidence type="ECO:0000313" key="1">
    <source>
        <dbReference type="EMBL" id="MCI49038.1"/>
    </source>
</evidence>
<dbReference type="AlphaFoldDB" id="A0A392SJF8"/>
<sequence length="83" mass="9180">MPTQDELLPPVEQINIPSPLEQSLSVEMVTPTSDLIEDVLDLSATAKLDDNKFQPYELITKGRKFSAISDTVPVVIAEQKELV</sequence>
<organism evidence="1 2">
    <name type="scientific">Trifolium medium</name>
    <dbReference type="NCBI Taxonomy" id="97028"/>
    <lineage>
        <taxon>Eukaryota</taxon>
        <taxon>Viridiplantae</taxon>
        <taxon>Streptophyta</taxon>
        <taxon>Embryophyta</taxon>
        <taxon>Tracheophyta</taxon>
        <taxon>Spermatophyta</taxon>
        <taxon>Magnoliopsida</taxon>
        <taxon>eudicotyledons</taxon>
        <taxon>Gunneridae</taxon>
        <taxon>Pentapetalae</taxon>
        <taxon>rosids</taxon>
        <taxon>fabids</taxon>
        <taxon>Fabales</taxon>
        <taxon>Fabaceae</taxon>
        <taxon>Papilionoideae</taxon>
        <taxon>50 kb inversion clade</taxon>
        <taxon>NPAAA clade</taxon>
        <taxon>Hologalegina</taxon>
        <taxon>IRL clade</taxon>
        <taxon>Trifolieae</taxon>
        <taxon>Trifolium</taxon>
    </lineage>
</organism>
<dbReference type="EMBL" id="LXQA010394989">
    <property type="protein sequence ID" value="MCI49038.1"/>
    <property type="molecule type" value="Genomic_DNA"/>
</dbReference>
<comment type="caution">
    <text evidence="1">The sequence shown here is derived from an EMBL/GenBank/DDBJ whole genome shotgun (WGS) entry which is preliminary data.</text>
</comment>
<protein>
    <submittedName>
        <fullName evidence="1">Uncharacterized protein</fullName>
    </submittedName>
</protein>
<reference evidence="1 2" key="1">
    <citation type="journal article" date="2018" name="Front. Plant Sci.">
        <title>Red Clover (Trifolium pratense) and Zigzag Clover (T. medium) - A Picture of Genomic Similarities and Differences.</title>
        <authorList>
            <person name="Dluhosova J."/>
            <person name="Istvanek J."/>
            <person name="Nedelnik J."/>
            <person name="Repkova J."/>
        </authorList>
    </citation>
    <scope>NUCLEOTIDE SEQUENCE [LARGE SCALE GENOMIC DNA]</scope>
    <source>
        <strain evidence="2">cv. 10/8</strain>
        <tissue evidence="1">Leaf</tissue>
    </source>
</reference>